<feature type="transmembrane region" description="Helical" evidence="1">
    <location>
        <begin position="98"/>
        <end position="119"/>
    </location>
</feature>
<accession>A0A4Y8RPQ9</accession>
<name>A0A4Y8RPQ9_9HYPH</name>
<keyword evidence="1" id="KW-1133">Transmembrane helix</keyword>
<evidence type="ECO:0000313" key="3">
    <source>
        <dbReference type="Proteomes" id="UP000298179"/>
    </source>
</evidence>
<keyword evidence="1" id="KW-0472">Membrane</keyword>
<dbReference type="AlphaFoldDB" id="A0A4Y8RPQ9"/>
<keyword evidence="3" id="KW-1185">Reference proteome</keyword>
<gene>
    <name evidence="2" type="ORF">E3C22_09505</name>
</gene>
<organism evidence="2 3">
    <name type="scientific">Jiella endophytica</name>
    <dbReference type="NCBI Taxonomy" id="2558362"/>
    <lineage>
        <taxon>Bacteria</taxon>
        <taxon>Pseudomonadati</taxon>
        <taxon>Pseudomonadota</taxon>
        <taxon>Alphaproteobacteria</taxon>
        <taxon>Hyphomicrobiales</taxon>
        <taxon>Aurantimonadaceae</taxon>
        <taxon>Jiella</taxon>
    </lineage>
</organism>
<dbReference type="InterPro" id="IPR031876">
    <property type="entry name" value="DUF4760"/>
</dbReference>
<protein>
    <submittedName>
        <fullName evidence="2">DUF4760 domain-containing protein</fullName>
    </submittedName>
</protein>
<dbReference type="OrthoDB" id="7595942at2"/>
<sequence length="265" mass="29681">MSGGGGMIGSERPLSCGLAFPYSSKSSVVKSRARRGLLYSDKGFRYGSASRFRVSADSRPAGTEDRECCATSSRGSVAEFTASPELIEALRGNQNSQWLAPLAVLISATVSAIIAWLIFRHTSRHNRTLQRQKATLDLIAARESDPGFSLAKTKFNEQRDNRGFDGFLAGKPPSDLREHVRTIINDYELIAVGIEFDILDEDFYRDWFRTALLTDYVSLRPYIRDVRTFTKSDKIFERFERLAVKWGGQPVDPGRGTACPKYYGR</sequence>
<dbReference type="Proteomes" id="UP000298179">
    <property type="component" value="Unassembled WGS sequence"/>
</dbReference>
<dbReference type="Pfam" id="PF15956">
    <property type="entry name" value="DUF4760"/>
    <property type="match status" value="1"/>
</dbReference>
<evidence type="ECO:0000313" key="2">
    <source>
        <dbReference type="EMBL" id="TFF25569.1"/>
    </source>
</evidence>
<comment type="caution">
    <text evidence="2">The sequence shown here is derived from an EMBL/GenBank/DDBJ whole genome shotgun (WGS) entry which is preliminary data.</text>
</comment>
<keyword evidence="1" id="KW-0812">Transmembrane</keyword>
<dbReference type="EMBL" id="SOZD01000002">
    <property type="protein sequence ID" value="TFF25569.1"/>
    <property type="molecule type" value="Genomic_DNA"/>
</dbReference>
<proteinExistence type="predicted"/>
<evidence type="ECO:0000256" key="1">
    <source>
        <dbReference type="SAM" id="Phobius"/>
    </source>
</evidence>
<reference evidence="2 3" key="1">
    <citation type="submission" date="2019-03" db="EMBL/GenBank/DDBJ databases">
        <title>Jiella endophytica sp. nov., a novel endophytic bacterium isolated from root of Ficus microcarpa Linn. f.</title>
        <authorList>
            <person name="Tuo L."/>
        </authorList>
    </citation>
    <scope>NUCLEOTIDE SEQUENCE [LARGE SCALE GENOMIC DNA]</scope>
    <source>
        <strain evidence="2 3">CBS5Q-3</strain>
    </source>
</reference>